<feature type="compositionally biased region" description="Low complexity" evidence="1">
    <location>
        <begin position="177"/>
        <end position="190"/>
    </location>
</feature>
<feature type="compositionally biased region" description="Polar residues" evidence="1">
    <location>
        <begin position="1"/>
        <end position="26"/>
    </location>
</feature>
<feature type="compositionally biased region" description="Basic and acidic residues" evidence="1">
    <location>
        <begin position="44"/>
        <end position="55"/>
    </location>
</feature>
<dbReference type="VEuPathDB" id="FungiDB:SMAC_07856"/>
<gene>
    <name evidence="2" type="ORF">SMACR_07856</name>
</gene>
<dbReference type="EMBL" id="NMPR01000185">
    <property type="protein sequence ID" value="KAA8628412.1"/>
    <property type="molecule type" value="Genomic_DNA"/>
</dbReference>
<protein>
    <submittedName>
        <fullName evidence="2">Uncharacterized protein</fullName>
    </submittedName>
</protein>
<organism evidence="2 3">
    <name type="scientific">Sordaria macrospora</name>
    <dbReference type="NCBI Taxonomy" id="5147"/>
    <lineage>
        <taxon>Eukaryota</taxon>
        <taxon>Fungi</taxon>
        <taxon>Dikarya</taxon>
        <taxon>Ascomycota</taxon>
        <taxon>Pezizomycotina</taxon>
        <taxon>Sordariomycetes</taxon>
        <taxon>Sordariomycetidae</taxon>
        <taxon>Sordariales</taxon>
        <taxon>Sordariaceae</taxon>
        <taxon>Sordaria</taxon>
    </lineage>
</organism>
<feature type="region of interest" description="Disordered" evidence="1">
    <location>
        <begin position="106"/>
        <end position="138"/>
    </location>
</feature>
<dbReference type="AlphaFoldDB" id="A0A8S8ZJD5"/>
<feature type="compositionally biased region" description="Low complexity" evidence="1">
    <location>
        <begin position="106"/>
        <end position="137"/>
    </location>
</feature>
<feature type="region of interest" description="Disordered" evidence="1">
    <location>
        <begin position="174"/>
        <end position="208"/>
    </location>
</feature>
<comment type="caution">
    <text evidence="2">The sequence shown here is derived from an EMBL/GenBank/DDBJ whole genome shotgun (WGS) entry which is preliminary data.</text>
</comment>
<sequence>MTERNTIQKPNPRSYSESHHSQTQAEVNELESPPPSYEAAVIGTDDRNQEGRQAHSQDVNEPAGAFHSLNQQQQGHQQQLLERQRQQLDQQLEQQRQQRELQRQQLGQQLEEQRHQQQQQQQELQQQLQHQLQQQQRPYPIQEYSSSNHHNYQPDAKHPNASQQDYYDLEAQQPTVAGSSSGGIRSSIAGQVPIDPRDGRRGHGRVGCQHEDGKQRSSNCCVACFGGCLAGCAACCYCCVVM</sequence>
<accession>A0A8S8ZJD5</accession>
<feature type="compositionally biased region" description="Low complexity" evidence="1">
    <location>
        <begin position="71"/>
        <end position="86"/>
    </location>
</feature>
<feature type="region of interest" description="Disordered" evidence="1">
    <location>
        <begin position="1"/>
        <end position="86"/>
    </location>
</feature>
<evidence type="ECO:0000256" key="1">
    <source>
        <dbReference type="SAM" id="MobiDB-lite"/>
    </source>
</evidence>
<reference evidence="2 3" key="1">
    <citation type="submission" date="2017-07" db="EMBL/GenBank/DDBJ databases">
        <title>Genome sequence of the Sordaria macrospora wild type strain R19027.</title>
        <authorList>
            <person name="Nowrousian M."/>
            <person name="Teichert I."/>
            <person name="Kueck U."/>
        </authorList>
    </citation>
    <scope>NUCLEOTIDE SEQUENCE [LARGE SCALE GENOMIC DNA]</scope>
    <source>
        <strain evidence="2 3">R19027</strain>
        <tissue evidence="2">Mycelium</tissue>
    </source>
</reference>
<proteinExistence type="predicted"/>
<name>A0A8S8ZJD5_SORMA</name>
<evidence type="ECO:0000313" key="2">
    <source>
        <dbReference type="EMBL" id="KAA8628412.1"/>
    </source>
</evidence>
<dbReference type="Proteomes" id="UP000433876">
    <property type="component" value="Unassembled WGS sequence"/>
</dbReference>
<evidence type="ECO:0000313" key="3">
    <source>
        <dbReference type="Proteomes" id="UP000433876"/>
    </source>
</evidence>